<accession>A0A6J4U2Y0</accession>
<feature type="compositionally biased region" description="Basic and acidic residues" evidence="1">
    <location>
        <begin position="1"/>
        <end position="11"/>
    </location>
</feature>
<organism evidence="2">
    <name type="scientific">uncultured Thermomicrobiales bacterium</name>
    <dbReference type="NCBI Taxonomy" id="1645740"/>
    <lineage>
        <taxon>Bacteria</taxon>
        <taxon>Pseudomonadati</taxon>
        <taxon>Thermomicrobiota</taxon>
        <taxon>Thermomicrobia</taxon>
        <taxon>Thermomicrobiales</taxon>
        <taxon>environmental samples</taxon>
    </lineage>
</organism>
<evidence type="ECO:0000256" key="1">
    <source>
        <dbReference type="SAM" id="MobiDB-lite"/>
    </source>
</evidence>
<feature type="region of interest" description="Disordered" evidence="1">
    <location>
        <begin position="1"/>
        <end position="164"/>
    </location>
</feature>
<evidence type="ECO:0000313" key="2">
    <source>
        <dbReference type="EMBL" id="CAA9536698.1"/>
    </source>
</evidence>
<dbReference type="EMBL" id="CADCWF010000016">
    <property type="protein sequence ID" value="CAA9536698.1"/>
    <property type="molecule type" value="Genomic_DNA"/>
</dbReference>
<feature type="non-terminal residue" evidence="2">
    <location>
        <position position="1"/>
    </location>
</feature>
<protein>
    <submittedName>
        <fullName evidence="2">Uncharacterized protein</fullName>
    </submittedName>
</protein>
<proteinExistence type="predicted"/>
<name>A0A6J4U2Y0_9BACT</name>
<dbReference type="AlphaFoldDB" id="A0A6J4U2Y0"/>
<gene>
    <name evidence="2" type="ORF">AVDCRST_MAG59-339</name>
</gene>
<feature type="compositionally biased region" description="Basic and acidic residues" evidence="1">
    <location>
        <begin position="116"/>
        <end position="127"/>
    </location>
</feature>
<feature type="compositionally biased region" description="Basic and acidic residues" evidence="1">
    <location>
        <begin position="202"/>
        <end position="229"/>
    </location>
</feature>
<feature type="compositionally biased region" description="Basic and acidic residues" evidence="1">
    <location>
        <begin position="256"/>
        <end position="268"/>
    </location>
</feature>
<feature type="compositionally biased region" description="Basic residues" evidence="1">
    <location>
        <begin position="71"/>
        <end position="94"/>
    </location>
</feature>
<feature type="compositionally biased region" description="Basic and acidic residues" evidence="1">
    <location>
        <begin position="95"/>
        <end position="105"/>
    </location>
</feature>
<reference evidence="2" key="1">
    <citation type="submission" date="2020-02" db="EMBL/GenBank/DDBJ databases">
        <authorList>
            <person name="Meier V. D."/>
        </authorList>
    </citation>
    <scope>NUCLEOTIDE SEQUENCE</scope>
    <source>
        <strain evidence="2">AVDCRST_MAG59</strain>
    </source>
</reference>
<feature type="compositionally biased region" description="Basic and acidic residues" evidence="1">
    <location>
        <begin position="34"/>
        <end position="49"/>
    </location>
</feature>
<feature type="compositionally biased region" description="Basic residues" evidence="1">
    <location>
        <begin position="128"/>
        <end position="141"/>
    </location>
</feature>
<sequence length="316" mass="34721">APQGPRPDDLVPRAAGAHPGGQPGARRRVRGGGRGREGRPRLPARDLHRGRAGAGRSPRRRAGPRADLRRPGHPRRRARRLGRRPVLRPHRSRRGREQRGGDRPRGQAGRPLRQGPPDDRRVRGARDRPRRGSRGGRRRDRLRPPRAGDLLRHRVAGALGAPEGRRRRAGRLAIGLRRRLPAASLRLDPRLLRRLVGPDRARQGDRAYRTGADRDEPLAPARGGDDRPRAGAVPHRRPDRQALRPAAGVRPPGHRRGADRGARLHAGEQRPGLAGRPPQGALRPGEFPRLPCPRRRRPGSASRPPHGPGATGGGRL</sequence>
<feature type="region of interest" description="Disordered" evidence="1">
    <location>
        <begin position="202"/>
        <end position="316"/>
    </location>
</feature>
<feature type="non-terminal residue" evidence="2">
    <location>
        <position position="316"/>
    </location>
</feature>